<dbReference type="SMART" id="SM00582">
    <property type="entry name" value="RPR"/>
    <property type="match status" value="1"/>
</dbReference>
<evidence type="ECO:0000259" key="2">
    <source>
        <dbReference type="PROSITE" id="PS51391"/>
    </source>
</evidence>
<dbReference type="SUPFAM" id="SSF48464">
    <property type="entry name" value="ENTH/VHS domain"/>
    <property type="match status" value="1"/>
</dbReference>
<dbReference type="PROSITE" id="PS51391">
    <property type="entry name" value="CID"/>
    <property type="match status" value="1"/>
</dbReference>
<name>A0A1R2BV55_9CILI</name>
<dbReference type="InterPro" id="IPR008942">
    <property type="entry name" value="ENTH_VHS"/>
</dbReference>
<sequence length="188" mass="22229">MLNEIRELMERIDPASEKILLLSTKCTEFISNFPYDIQKLIDLWSKTIEISPQKLSFLFLCNDILRNSSSETLLNLFQFSLPRAISLTSNETSSIEDIKKLIKLWGERQYFSRQVLDDWEKICERAEQYGNISNRSNFMYVINFGKKMLNLRIAQKKTLEVDRENRQKALEEEHQVREELPEENTRSG</sequence>
<dbReference type="OrthoDB" id="10069473at2759"/>
<protein>
    <recommendedName>
        <fullName evidence="2">CID domain-containing protein</fullName>
    </recommendedName>
</protein>
<feature type="region of interest" description="Disordered" evidence="1">
    <location>
        <begin position="164"/>
        <end position="188"/>
    </location>
</feature>
<dbReference type="Gene3D" id="1.25.40.90">
    <property type="match status" value="1"/>
</dbReference>
<feature type="domain" description="CID" evidence="2">
    <location>
        <begin position="1"/>
        <end position="127"/>
    </location>
</feature>
<evidence type="ECO:0000313" key="3">
    <source>
        <dbReference type="EMBL" id="OMJ80626.1"/>
    </source>
</evidence>
<dbReference type="Pfam" id="PF04818">
    <property type="entry name" value="CID"/>
    <property type="match status" value="1"/>
</dbReference>
<dbReference type="EMBL" id="MPUH01000415">
    <property type="protein sequence ID" value="OMJ80626.1"/>
    <property type="molecule type" value="Genomic_DNA"/>
</dbReference>
<proteinExistence type="predicted"/>
<dbReference type="Proteomes" id="UP000187209">
    <property type="component" value="Unassembled WGS sequence"/>
</dbReference>
<evidence type="ECO:0000256" key="1">
    <source>
        <dbReference type="SAM" id="MobiDB-lite"/>
    </source>
</evidence>
<comment type="caution">
    <text evidence="3">The sequence shown here is derived from an EMBL/GenBank/DDBJ whole genome shotgun (WGS) entry which is preliminary data.</text>
</comment>
<accession>A0A1R2BV55</accession>
<evidence type="ECO:0000313" key="4">
    <source>
        <dbReference type="Proteomes" id="UP000187209"/>
    </source>
</evidence>
<reference evidence="3 4" key="1">
    <citation type="submission" date="2016-11" db="EMBL/GenBank/DDBJ databases">
        <title>The macronuclear genome of Stentor coeruleus: a giant cell with tiny introns.</title>
        <authorList>
            <person name="Slabodnick M."/>
            <person name="Ruby J.G."/>
            <person name="Reiff S.B."/>
            <person name="Swart E.C."/>
            <person name="Gosai S."/>
            <person name="Prabakaran S."/>
            <person name="Witkowska E."/>
            <person name="Larue G.E."/>
            <person name="Fisher S."/>
            <person name="Freeman R.M."/>
            <person name="Gunawardena J."/>
            <person name="Chu W."/>
            <person name="Stover N.A."/>
            <person name="Gregory B.D."/>
            <person name="Nowacki M."/>
            <person name="Derisi J."/>
            <person name="Roy S.W."/>
            <person name="Marshall W.F."/>
            <person name="Sood P."/>
        </authorList>
    </citation>
    <scope>NUCLEOTIDE SEQUENCE [LARGE SCALE GENOMIC DNA]</scope>
    <source>
        <strain evidence="3">WM001</strain>
    </source>
</reference>
<keyword evidence="4" id="KW-1185">Reference proteome</keyword>
<gene>
    <name evidence="3" type="ORF">SteCoe_19055</name>
</gene>
<dbReference type="AlphaFoldDB" id="A0A1R2BV55"/>
<organism evidence="3 4">
    <name type="scientific">Stentor coeruleus</name>
    <dbReference type="NCBI Taxonomy" id="5963"/>
    <lineage>
        <taxon>Eukaryota</taxon>
        <taxon>Sar</taxon>
        <taxon>Alveolata</taxon>
        <taxon>Ciliophora</taxon>
        <taxon>Postciliodesmatophora</taxon>
        <taxon>Heterotrichea</taxon>
        <taxon>Heterotrichida</taxon>
        <taxon>Stentoridae</taxon>
        <taxon>Stentor</taxon>
    </lineage>
</organism>
<dbReference type="InterPro" id="IPR006569">
    <property type="entry name" value="CID_dom"/>
</dbReference>